<dbReference type="AlphaFoldDB" id="A0AAE0X386"/>
<comment type="caution">
    <text evidence="2">The sequence shown here is derived from an EMBL/GenBank/DDBJ whole genome shotgun (WGS) entry which is preliminary data.</text>
</comment>
<feature type="region of interest" description="Disordered" evidence="1">
    <location>
        <begin position="589"/>
        <end position="634"/>
    </location>
</feature>
<feature type="region of interest" description="Disordered" evidence="1">
    <location>
        <begin position="347"/>
        <end position="497"/>
    </location>
</feature>
<dbReference type="EMBL" id="JAULSO010000004">
    <property type="protein sequence ID" value="KAK3683898.1"/>
    <property type="molecule type" value="Genomic_DNA"/>
</dbReference>
<feature type="compositionally biased region" description="Polar residues" evidence="1">
    <location>
        <begin position="746"/>
        <end position="762"/>
    </location>
</feature>
<feature type="compositionally biased region" description="Acidic residues" evidence="1">
    <location>
        <begin position="1008"/>
        <end position="1032"/>
    </location>
</feature>
<feature type="compositionally biased region" description="Polar residues" evidence="1">
    <location>
        <begin position="948"/>
        <end position="964"/>
    </location>
</feature>
<reference evidence="2" key="1">
    <citation type="journal article" date="2023" name="Mol. Phylogenet. Evol.">
        <title>Genome-scale phylogeny and comparative genomics of the fungal order Sordariales.</title>
        <authorList>
            <person name="Hensen N."/>
            <person name="Bonometti L."/>
            <person name="Westerberg I."/>
            <person name="Brannstrom I.O."/>
            <person name="Guillou S."/>
            <person name="Cros-Aarteil S."/>
            <person name="Calhoun S."/>
            <person name="Haridas S."/>
            <person name="Kuo A."/>
            <person name="Mondo S."/>
            <person name="Pangilinan J."/>
            <person name="Riley R."/>
            <person name="LaButti K."/>
            <person name="Andreopoulos B."/>
            <person name="Lipzen A."/>
            <person name="Chen C."/>
            <person name="Yan M."/>
            <person name="Daum C."/>
            <person name="Ng V."/>
            <person name="Clum A."/>
            <person name="Steindorff A."/>
            <person name="Ohm R.A."/>
            <person name="Martin F."/>
            <person name="Silar P."/>
            <person name="Natvig D.O."/>
            <person name="Lalanne C."/>
            <person name="Gautier V."/>
            <person name="Ament-Velasquez S.L."/>
            <person name="Kruys A."/>
            <person name="Hutchinson M.I."/>
            <person name="Powell A.J."/>
            <person name="Barry K."/>
            <person name="Miller A.N."/>
            <person name="Grigoriev I.V."/>
            <person name="Debuchy R."/>
            <person name="Gladieux P."/>
            <person name="Hiltunen Thoren M."/>
            <person name="Johannesson H."/>
        </authorList>
    </citation>
    <scope>NUCLEOTIDE SEQUENCE</scope>
    <source>
        <strain evidence="2">CBS 314.62</strain>
    </source>
</reference>
<feature type="region of interest" description="Disordered" evidence="1">
    <location>
        <begin position="532"/>
        <end position="575"/>
    </location>
</feature>
<organism evidence="2 3">
    <name type="scientific">Podospora appendiculata</name>
    <dbReference type="NCBI Taxonomy" id="314037"/>
    <lineage>
        <taxon>Eukaryota</taxon>
        <taxon>Fungi</taxon>
        <taxon>Dikarya</taxon>
        <taxon>Ascomycota</taxon>
        <taxon>Pezizomycotina</taxon>
        <taxon>Sordariomycetes</taxon>
        <taxon>Sordariomycetidae</taxon>
        <taxon>Sordariales</taxon>
        <taxon>Podosporaceae</taxon>
        <taxon>Podospora</taxon>
    </lineage>
</organism>
<evidence type="ECO:0008006" key="4">
    <source>
        <dbReference type="Google" id="ProtNLM"/>
    </source>
</evidence>
<protein>
    <recommendedName>
        <fullName evidence="4">Protamine P1</fullName>
    </recommendedName>
</protein>
<keyword evidence="3" id="KW-1185">Reference proteome</keyword>
<feature type="compositionally biased region" description="Basic residues" evidence="1">
    <location>
        <begin position="99"/>
        <end position="113"/>
    </location>
</feature>
<feature type="compositionally biased region" description="Polar residues" evidence="1">
    <location>
        <begin position="988"/>
        <end position="1003"/>
    </location>
</feature>
<evidence type="ECO:0000313" key="2">
    <source>
        <dbReference type="EMBL" id="KAK3683898.1"/>
    </source>
</evidence>
<feature type="region of interest" description="Disordered" evidence="1">
    <location>
        <begin position="84"/>
        <end position="148"/>
    </location>
</feature>
<feature type="compositionally biased region" description="Polar residues" evidence="1">
    <location>
        <begin position="591"/>
        <end position="602"/>
    </location>
</feature>
<feature type="compositionally biased region" description="Basic and acidic residues" evidence="1">
    <location>
        <begin position="347"/>
        <end position="359"/>
    </location>
</feature>
<accession>A0AAE0X386</accession>
<feature type="region of interest" description="Disordered" evidence="1">
    <location>
        <begin position="168"/>
        <end position="259"/>
    </location>
</feature>
<feature type="compositionally biased region" description="Polar residues" evidence="1">
    <location>
        <begin position="778"/>
        <end position="798"/>
    </location>
</feature>
<dbReference type="Proteomes" id="UP001270362">
    <property type="component" value="Unassembled WGS sequence"/>
</dbReference>
<feature type="compositionally biased region" description="Polar residues" evidence="1">
    <location>
        <begin position="881"/>
        <end position="904"/>
    </location>
</feature>
<feature type="region of interest" description="Disordered" evidence="1">
    <location>
        <begin position="985"/>
        <end position="1032"/>
    </location>
</feature>
<gene>
    <name evidence="2" type="ORF">B0T22DRAFT_469128</name>
</gene>
<reference evidence="2" key="2">
    <citation type="submission" date="2023-06" db="EMBL/GenBank/DDBJ databases">
        <authorList>
            <consortium name="Lawrence Berkeley National Laboratory"/>
            <person name="Haridas S."/>
            <person name="Hensen N."/>
            <person name="Bonometti L."/>
            <person name="Westerberg I."/>
            <person name="Brannstrom I.O."/>
            <person name="Guillou S."/>
            <person name="Cros-Aarteil S."/>
            <person name="Calhoun S."/>
            <person name="Kuo A."/>
            <person name="Mondo S."/>
            <person name="Pangilinan J."/>
            <person name="Riley R."/>
            <person name="Labutti K."/>
            <person name="Andreopoulos B."/>
            <person name="Lipzen A."/>
            <person name="Chen C."/>
            <person name="Yanf M."/>
            <person name="Daum C."/>
            <person name="Ng V."/>
            <person name="Clum A."/>
            <person name="Steindorff A."/>
            <person name="Ohm R."/>
            <person name="Martin F."/>
            <person name="Silar P."/>
            <person name="Natvig D."/>
            <person name="Lalanne C."/>
            <person name="Gautier V."/>
            <person name="Ament-Velasquez S.L."/>
            <person name="Kruys A."/>
            <person name="Hutchinson M.I."/>
            <person name="Powell A.J."/>
            <person name="Barry K."/>
            <person name="Miller A.N."/>
            <person name="Grigoriev I.V."/>
            <person name="Debuchy R."/>
            <person name="Gladieux P."/>
            <person name="Thoren M.H."/>
            <person name="Johannesson H."/>
        </authorList>
    </citation>
    <scope>NUCLEOTIDE SEQUENCE</scope>
    <source>
        <strain evidence="2">CBS 314.62</strain>
    </source>
</reference>
<feature type="compositionally biased region" description="Polar residues" evidence="1">
    <location>
        <begin position="169"/>
        <end position="185"/>
    </location>
</feature>
<feature type="region of interest" description="Disordered" evidence="1">
    <location>
        <begin position="22"/>
        <end position="51"/>
    </location>
</feature>
<feature type="compositionally biased region" description="Low complexity" evidence="1">
    <location>
        <begin position="1075"/>
        <end position="1085"/>
    </location>
</feature>
<name>A0AAE0X386_9PEZI</name>
<feature type="compositionally biased region" description="Acidic residues" evidence="1">
    <location>
        <begin position="455"/>
        <end position="475"/>
    </location>
</feature>
<feature type="region of interest" description="Disordered" evidence="1">
    <location>
        <begin position="1058"/>
        <end position="1085"/>
    </location>
</feature>
<evidence type="ECO:0000313" key="3">
    <source>
        <dbReference type="Proteomes" id="UP001270362"/>
    </source>
</evidence>
<proteinExistence type="predicted"/>
<feature type="compositionally biased region" description="Basic residues" evidence="1">
    <location>
        <begin position="853"/>
        <end position="868"/>
    </location>
</feature>
<evidence type="ECO:0000256" key="1">
    <source>
        <dbReference type="SAM" id="MobiDB-lite"/>
    </source>
</evidence>
<sequence length="1085" mass="117747">MKRRFRDSGCEWLQPQLFGDEPICGEVEPHPNDDDVLYSGSDDDAYPNPDERRIRCEVQARRFLQGEPMFLLSASLRGPFGKEHGWMNPWRSRSTIPKPKPRAAPRSSKKRRISGAGTAFAEHGEYSQAPGPSPCHLPSPESATSAPLFLDSETFSRVRHWRDNVVAEIQTSTSSPQRAFSTATTPPRPISPREQTPEEPSSQSTGAVDPGSSRPNLDTGKSQYVHASSQQLICDQASSPLSRGLAKSQTPSQRLAPSQRFSMLEVPFSTSHNRLNLQPPDITDISPRAMRITELSTKPRDVDRTHPLDVQEGSPTDALRTVSRAELLRQGHKADISFRTRSDRSFRFRSKAAREKPEHVTPVPKTATPTGEEENETRSGIDVVGCQDPGAVDIQNPELDENSENADIRKAEEPSFADDAADEGPGSQATSSDQSSAGSIPVMNGSIKEANKEDQIDEGQTEEDHAEEDHPEDDNAGAAASLIDGPTLVPSMSSTASELSSMISMGFFSAEKQSQNIVETPTKISGKLLWPRSQQSVQSPALFHCTTEQNPSPVKTEVDDAQTGESPSMADDQSLATDGLVDQERAAMDNVNDNDQTSTGSENVKDQTEEDAELARKTKSGSPRSEPEDQSPWGKADMEIIMAQESLITLAKAAKDTVIPEIEYCRAEEPIIECLEKSPGQQSSWTESAGVLSRPPIVVGQHQPEVNHLHMSLMAARALEQIDAQSPWKSGDSQIPVLETRLFNPISSPANSSPRLPETTTPYLPPQPSSGYGDTGTPGLQSFPIQPSTPNTKQSSLPTPDFTLSIKSFRDFMTPSPKRRRKRRRVSTDDGRLSSTQALVDAAISNPWARSSINKKQKKKAKKDKNRRVSWAPLPGEETEQASTPTIDPQTTSNVTDSSASGSTPKRARGASPPPLGTPTTSLPARNQKFGKHFAAMASRRVRAGTPRKSTNRLLPSASQQTCDSPAVDAMAEAFLQADEQLAMYQGATGSDHQEGPSSSQIRTGAADAEEETQEGQTDEDGEETQLESVDDVTEVLDNLSEFLGSWDVDAELAKARAETRKPATGGEGDGAGLAGLMDLGVWDS</sequence>
<feature type="region of interest" description="Disordered" evidence="1">
    <location>
        <begin position="746"/>
        <end position="965"/>
    </location>
</feature>
<feature type="compositionally biased region" description="Polar residues" evidence="1">
    <location>
        <begin position="427"/>
        <end position="438"/>
    </location>
</feature>
<feature type="compositionally biased region" description="Polar residues" evidence="1">
    <location>
        <begin position="213"/>
        <end position="259"/>
    </location>
</feature>